<dbReference type="AlphaFoldDB" id="X1ED10"/>
<gene>
    <name evidence="1" type="ORF">S03H2_06222</name>
</gene>
<evidence type="ECO:0008006" key="2">
    <source>
        <dbReference type="Google" id="ProtNLM"/>
    </source>
</evidence>
<accession>X1ED10</accession>
<comment type="caution">
    <text evidence="1">The sequence shown here is derived from an EMBL/GenBank/DDBJ whole genome shotgun (WGS) entry which is preliminary data.</text>
</comment>
<proteinExistence type="predicted"/>
<organism evidence="1">
    <name type="scientific">marine sediment metagenome</name>
    <dbReference type="NCBI Taxonomy" id="412755"/>
    <lineage>
        <taxon>unclassified sequences</taxon>
        <taxon>metagenomes</taxon>
        <taxon>ecological metagenomes</taxon>
    </lineage>
</organism>
<evidence type="ECO:0000313" key="1">
    <source>
        <dbReference type="EMBL" id="GAH30472.1"/>
    </source>
</evidence>
<reference evidence="1" key="1">
    <citation type="journal article" date="2014" name="Front. Microbiol.">
        <title>High frequency of phylogenetically diverse reductive dehalogenase-homologous genes in deep subseafloor sedimentary metagenomes.</title>
        <authorList>
            <person name="Kawai M."/>
            <person name="Futagami T."/>
            <person name="Toyoda A."/>
            <person name="Takaki Y."/>
            <person name="Nishi S."/>
            <person name="Hori S."/>
            <person name="Arai W."/>
            <person name="Tsubouchi T."/>
            <person name="Morono Y."/>
            <person name="Uchiyama I."/>
            <person name="Ito T."/>
            <person name="Fujiyama A."/>
            <person name="Inagaki F."/>
            <person name="Takami H."/>
        </authorList>
    </citation>
    <scope>NUCLEOTIDE SEQUENCE</scope>
    <source>
        <strain evidence="1">Expedition CK06-06</strain>
    </source>
</reference>
<sequence>MDDQLFGGLMAALNSFAEELVHKGLSNFELQDKRYTLLKKNSILFIANSAKKVKEKKVMQEMLFI</sequence>
<feature type="non-terminal residue" evidence="1">
    <location>
        <position position="65"/>
    </location>
</feature>
<protein>
    <recommendedName>
        <fullName evidence="2">FUZ/MON1/HPS1 first Longin domain-containing protein</fullName>
    </recommendedName>
</protein>
<dbReference type="EMBL" id="BARU01002689">
    <property type="protein sequence ID" value="GAH30472.1"/>
    <property type="molecule type" value="Genomic_DNA"/>
</dbReference>
<name>X1ED10_9ZZZZ</name>